<name>A0A7M4DLL8_9MICO</name>
<dbReference type="PANTHER" id="PTHR43364:SF6">
    <property type="entry name" value="OXIDOREDUCTASE-RELATED"/>
    <property type="match status" value="1"/>
</dbReference>
<protein>
    <submittedName>
        <fullName evidence="2">General stress protein 69</fullName>
        <ecNumber evidence="2">1.1.1.-</ecNumber>
    </submittedName>
</protein>
<evidence type="ECO:0000313" key="3">
    <source>
        <dbReference type="Proteomes" id="UP000419743"/>
    </source>
</evidence>
<dbReference type="InterPro" id="IPR036812">
    <property type="entry name" value="NAD(P)_OxRdtase_dom_sf"/>
</dbReference>
<organism evidence="2 3">
    <name type="scientific">Occultella aeris</name>
    <dbReference type="NCBI Taxonomy" id="2761496"/>
    <lineage>
        <taxon>Bacteria</taxon>
        <taxon>Bacillati</taxon>
        <taxon>Actinomycetota</taxon>
        <taxon>Actinomycetes</taxon>
        <taxon>Micrococcales</taxon>
        <taxon>Ruaniaceae</taxon>
        <taxon>Occultella</taxon>
    </lineage>
</organism>
<reference evidence="2 3" key="1">
    <citation type="submission" date="2019-11" db="EMBL/GenBank/DDBJ databases">
        <authorList>
            <person name="Criscuolo A."/>
        </authorList>
    </citation>
    <scope>NUCLEOTIDE SEQUENCE [LARGE SCALE GENOMIC DNA]</scope>
    <source>
        <strain evidence="2">CIP111667</strain>
    </source>
</reference>
<dbReference type="EC" id="1.1.1.-" evidence="2"/>
<accession>A0A7M4DLL8</accession>
<comment type="caution">
    <text evidence="2">The sequence shown here is derived from an EMBL/GenBank/DDBJ whole genome shotgun (WGS) entry which is preliminary data.</text>
</comment>
<dbReference type="GO" id="GO:0016491">
    <property type="term" value="F:oxidoreductase activity"/>
    <property type="evidence" value="ECO:0007669"/>
    <property type="project" value="UniProtKB-KW"/>
</dbReference>
<dbReference type="Gene3D" id="3.20.20.100">
    <property type="entry name" value="NADP-dependent oxidoreductase domain"/>
    <property type="match status" value="1"/>
</dbReference>
<keyword evidence="3" id="KW-1185">Reference proteome</keyword>
<evidence type="ECO:0000259" key="1">
    <source>
        <dbReference type="Pfam" id="PF00248"/>
    </source>
</evidence>
<dbReference type="EMBL" id="CACRYJ010000046">
    <property type="protein sequence ID" value="VZO38189.1"/>
    <property type="molecule type" value="Genomic_DNA"/>
</dbReference>
<dbReference type="GO" id="GO:0005829">
    <property type="term" value="C:cytosol"/>
    <property type="evidence" value="ECO:0007669"/>
    <property type="project" value="TreeGrafter"/>
</dbReference>
<dbReference type="Pfam" id="PF00248">
    <property type="entry name" value="Aldo_ket_red"/>
    <property type="match status" value="1"/>
</dbReference>
<gene>
    <name evidence="2" type="primary">yhdN_5</name>
    <name evidence="2" type="ORF">HALOF300_03035</name>
</gene>
<dbReference type="AlphaFoldDB" id="A0A7M4DLL8"/>
<dbReference type="Proteomes" id="UP000419743">
    <property type="component" value="Unassembled WGS sequence"/>
</dbReference>
<dbReference type="RefSeq" id="WP_197522587.1">
    <property type="nucleotide sequence ID" value="NZ_CACRYJ010000046.1"/>
</dbReference>
<sequence length="330" mass="35959">MTPTTPPTGSTTPLEQTQPRVALGAMLFGTTIDEPTSFDILDAYVDAGGVWIDTADCYAFWADPSGYGGQSEELLGRWLAARPGVRDRVRIATKVGCECLTPNSWPEVSEGLAPQVIRDVAEQSLRRMGIEHIDLYWAHRDDRDVAQADNVAAFGSLVTEGKVGRLGHSNTALWRTERARGIAAGLGTAGPTALQLRYSYLQPRPMVRGRDHDHRFGWVTDEALDYAASDPDVDIWAYRPLIAGTYERADRPVSEAFVHVGTTRRLEALAEVADAVGHSRSEVVLAWMTGGTPAITPVIGVSNLDQLATAMTGVGLYLPTELRSRLEEAW</sequence>
<keyword evidence="2" id="KW-0560">Oxidoreductase</keyword>
<evidence type="ECO:0000313" key="2">
    <source>
        <dbReference type="EMBL" id="VZO38189.1"/>
    </source>
</evidence>
<dbReference type="InterPro" id="IPR023210">
    <property type="entry name" value="NADP_OxRdtase_dom"/>
</dbReference>
<dbReference type="PANTHER" id="PTHR43364">
    <property type="entry name" value="NADH-SPECIFIC METHYLGLYOXAL REDUCTASE-RELATED"/>
    <property type="match status" value="1"/>
</dbReference>
<feature type="domain" description="NADP-dependent oxidoreductase" evidence="1">
    <location>
        <begin position="21"/>
        <end position="311"/>
    </location>
</feature>
<dbReference type="SUPFAM" id="SSF51430">
    <property type="entry name" value="NAD(P)-linked oxidoreductase"/>
    <property type="match status" value="1"/>
</dbReference>
<proteinExistence type="predicted"/>
<dbReference type="InterPro" id="IPR050523">
    <property type="entry name" value="AKR_Detox_Biosynth"/>
</dbReference>